<gene>
    <name evidence="3" type="ORF">BN948_01167</name>
</gene>
<name>A0A1L1PG53_HYDIT</name>
<evidence type="ECO:0000313" key="4">
    <source>
        <dbReference type="Proteomes" id="UP000028878"/>
    </source>
</evidence>
<dbReference type="PROSITE" id="PS51740">
    <property type="entry name" value="SPOVT_ABRB"/>
    <property type="match status" value="1"/>
</dbReference>
<dbReference type="InterPro" id="IPR031848">
    <property type="entry name" value="PrlF_antitoxin"/>
</dbReference>
<reference evidence="4" key="2">
    <citation type="submission" date="2014-11" db="EMBL/GenBank/DDBJ databases">
        <title>Draft genome sequence of Hydrogenophaga intermedia S1.</title>
        <authorList>
            <person name="Gan H.M."/>
            <person name="Chew T.H."/>
            <person name="Stolz A."/>
        </authorList>
    </citation>
    <scope>NUCLEOTIDE SEQUENCE [LARGE SCALE GENOMIC DNA]</scope>
    <source>
        <strain evidence="4">S1</strain>
    </source>
</reference>
<reference evidence="4" key="1">
    <citation type="submission" date="2014-02" db="EMBL/GenBank/DDBJ databases">
        <authorList>
            <person name="Gan H."/>
        </authorList>
    </citation>
    <scope>NUCLEOTIDE SEQUENCE [LARGE SCALE GENOMIC DNA]</scope>
    <source>
        <strain evidence="4">S1</strain>
    </source>
</reference>
<dbReference type="EMBL" id="CCAE010000006">
    <property type="protein sequence ID" value="CDN86759.1"/>
    <property type="molecule type" value="Genomic_DNA"/>
</dbReference>
<feature type="domain" description="SpoVT-AbrB" evidence="2">
    <location>
        <begin position="1"/>
        <end position="47"/>
    </location>
</feature>
<dbReference type="SMART" id="SM00966">
    <property type="entry name" value="SpoVT_AbrB"/>
    <property type="match status" value="1"/>
</dbReference>
<proteinExistence type="predicted"/>
<organism evidence="3 4">
    <name type="scientific">Hydrogenophaga intermedia</name>
    <dbReference type="NCBI Taxonomy" id="65786"/>
    <lineage>
        <taxon>Bacteria</taxon>
        <taxon>Pseudomonadati</taxon>
        <taxon>Pseudomonadota</taxon>
        <taxon>Betaproteobacteria</taxon>
        <taxon>Burkholderiales</taxon>
        <taxon>Comamonadaceae</taxon>
        <taxon>Hydrogenophaga</taxon>
    </lineage>
</organism>
<dbReference type="RefSeq" id="WP_009516647.1">
    <property type="nucleotide sequence ID" value="NZ_CCAE010000006.1"/>
</dbReference>
<dbReference type="GO" id="GO:0003700">
    <property type="term" value="F:DNA-binding transcription factor activity"/>
    <property type="evidence" value="ECO:0007669"/>
    <property type="project" value="InterPro"/>
</dbReference>
<dbReference type="AlphaFoldDB" id="A0A1L1PG53"/>
<protein>
    <submittedName>
        <fullName evidence="3">AbrB family transcriptional regulator</fullName>
    </submittedName>
</protein>
<dbReference type="GO" id="GO:0097351">
    <property type="term" value="F:toxin sequestering activity"/>
    <property type="evidence" value="ECO:0007669"/>
    <property type="project" value="InterPro"/>
</dbReference>
<dbReference type="InterPro" id="IPR037914">
    <property type="entry name" value="SpoVT-AbrB_sf"/>
</dbReference>
<dbReference type="GO" id="GO:0001558">
    <property type="term" value="P:regulation of cell growth"/>
    <property type="evidence" value="ECO:0007669"/>
    <property type="project" value="InterPro"/>
</dbReference>
<sequence length="74" mass="8049">MYNATLTSKGQTTIPKEVREGLGLQPHDQLNFTLMDDGTVIMRAKRRGLKDLVGIAGYKGKPIPAEQLKAPRGG</sequence>
<evidence type="ECO:0000313" key="3">
    <source>
        <dbReference type="EMBL" id="CDN86759.1"/>
    </source>
</evidence>
<evidence type="ECO:0000256" key="1">
    <source>
        <dbReference type="PROSITE-ProRule" id="PRU01076"/>
    </source>
</evidence>
<dbReference type="GO" id="GO:0003677">
    <property type="term" value="F:DNA binding"/>
    <property type="evidence" value="ECO:0007669"/>
    <property type="project" value="UniProtKB-UniRule"/>
</dbReference>
<dbReference type="InterPro" id="IPR007159">
    <property type="entry name" value="SpoVT-AbrB_dom"/>
</dbReference>
<accession>A0A1L1PG53</accession>
<dbReference type="Proteomes" id="UP000028878">
    <property type="component" value="Unassembled WGS sequence"/>
</dbReference>
<dbReference type="NCBIfam" id="TIGR01439">
    <property type="entry name" value="lp_hng_hel_AbrB"/>
    <property type="match status" value="1"/>
</dbReference>
<dbReference type="Pfam" id="PF15937">
    <property type="entry name" value="PrlF_antitoxin"/>
    <property type="match status" value="1"/>
</dbReference>
<dbReference type="Gene3D" id="2.10.260.10">
    <property type="match status" value="1"/>
</dbReference>
<dbReference type="SUPFAM" id="SSF89447">
    <property type="entry name" value="AbrB/MazE/MraZ-like"/>
    <property type="match status" value="1"/>
</dbReference>
<keyword evidence="1" id="KW-0238">DNA-binding</keyword>
<keyword evidence="4" id="KW-1185">Reference proteome</keyword>
<evidence type="ECO:0000259" key="2">
    <source>
        <dbReference type="PROSITE" id="PS51740"/>
    </source>
</evidence>